<evidence type="ECO:0000256" key="7">
    <source>
        <dbReference type="ARBA" id="ARBA00022759"/>
    </source>
</evidence>
<evidence type="ECO:0000256" key="12">
    <source>
        <dbReference type="NCBIfam" id="TIGR00334"/>
    </source>
</evidence>
<organism evidence="14 15">
    <name type="scientific">Kroppenstedtia pulmonis</name>
    <dbReference type="NCBI Taxonomy" id="1380685"/>
    <lineage>
        <taxon>Bacteria</taxon>
        <taxon>Bacillati</taxon>
        <taxon>Bacillota</taxon>
        <taxon>Bacilli</taxon>
        <taxon>Bacillales</taxon>
        <taxon>Thermoactinomycetaceae</taxon>
        <taxon>Kroppenstedtia</taxon>
    </lineage>
</organism>
<keyword evidence="4 11" id="KW-0540">Nuclease</keyword>
<evidence type="ECO:0000256" key="5">
    <source>
        <dbReference type="ARBA" id="ARBA00022723"/>
    </source>
</evidence>
<protein>
    <recommendedName>
        <fullName evidence="11 12">Ribonuclease M5</fullName>
        <ecNumber evidence="11 12">3.1.26.8</ecNumber>
    </recommendedName>
    <alternativeName>
        <fullName evidence="11">RNase M5</fullName>
    </alternativeName>
    <alternativeName>
        <fullName evidence="11">Ribosomal RNA terminal maturase M5</fullName>
    </alternativeName>
</protein>
<evidence type="ECO:0000259" key="13">
    <source>
        <dbReference type="PROSITE" id="PS50880"/>
    </source>
</evidence>
<dbReference type="Gene3D" id="3.40.1360.10">
    <property type="match status" value="1"/>
</dbReference>
<evidence type="ECO:0000256" key="6">
    <source>
        <dbReference type="ARBA" id="ARBA00022730"/>
    </source>
</evidence>
<keyword evidence="9" id="KW-0460">Magnesium</keyword>
<comment type="subcellular location">
    <subcellularLocation>
        <location evidence="11">Cytoplasm</location>
    </subcellularLocation>
</comment>
<dbReference type="GO" id="GO:0006364">
    <property type="term" value="P:rRNA processing"/>
    <property type="evidence" value="ECO:0007669"/>
    <property type="project" value="UniProtKB-UniRule"/>
</dbReference>
<evidence type="ECO:0000313" key="14">
    <source>
        <dbReference type="EMBL" id="QKG83070.1"/>
    </source>
</evidence>
<evidence type="ECO:0000256" key="1">
    <source>
        <dbReference type="ARBA" id="ARBA00022490"/>
    </source>
</evidence>
<dbReference type="GO" id="GO:0005737">
    <property type="term" value="C:cytoplasm"/>
    <property type="evidence" value="ECO:0007669"/>
    <property type="project" value="UniProtKB-SubCell"/>
</dbReference>
<dbReference type="GO" id="GO:0046872">
    <property type="term" value="F:metal ion binding"/>
    <property type="evidence" value="ECO:0007669"/>
    <property type="project" value="UniProtKB-KW"/>
</dbReference>
<keyword evidence="3 11" id="KW-0698">rRNA processing</keyword>
<keyword evidence="15" id="KW-1185">Reference proteome</keyword>
<evidence type="ECO:0000256" key="8">
    <source>
        <dbReference type="ARBA" id="ARBA00022801"/>
    </source>
</evidence>
<keyword evidence="10 11" id="KW-0694">RNA-binding</keyword>
<comment type="similarity">
    <text evidence="11">Belongs to the ribonuclease M5 family.</text>
</comment>
<keyword evidence="7 11" id="KW-0255">Endonuclease</keyword>
<dbReference type="AlphaFoldDB" id="A0A7D4BHP7"/>
<feature type="domain" description="Toprim" evidence="13">
    <location>
        <begin position="11"/>
        <end position="97"/>
    </location>
</feature>
<dbReference type="HAMAP" id="MF_01469">
    <property type="entry name" value="RNase_M5"/>
    <property type="match status" value="1"/>
</dbReference>
<keyword evidence="8 11" id="KW-0378">Hydrolase</keyword>
<dbReference type="Proteomes" id="UP000503088">
    <property type="component" value="Chromosome"/>
</dbReference>
<comment type="function">
    <text evidence="11">Required for correct processing of both the 5' and 3' ends of 5S rRNA precursor. Cleaves both sides of a double-stranded region yielding mature 5S rRNA in one step.</text>
</comment>
<dbReference type="FunFam" id="3.40.1360.10:FF:000006">
    <property type="entry name" value="Ribonuclease M5"/>
    <property type="match status" value="1"/>
</dbReference>
<dbReference type="InterPro" id="IPR006171">
    <property type="entry name" value="TOPRIM_dom"/>
</dbReference>
<evidence type="ECO:0000256" key="10">
    <source>
        <dbReference type="ARBA" id="ARBA00022884"/>
    </source>
</evidence>
<dbReference type="CDD" id="cd01027">
    <property type="entry name" value="TOPRIM_RNase_M5_like"/>
    <property type="match status" value="1"/>
</dbReference>
<dbReference type="EC" id="3.1.26.8" evidence="11 12"/>
<dbReference type="PROSITE" id="PS50880">
    <property type="entry name" value="TOPRIM"/>
    <property type="match status" value="1"/>
</dbReference>
<dbReference type="GO" id="GO:0043822">
    <property type="term" value="F:ribonuclease M5 activity"/>
    <property type="evidence" value="ECO:0007669"/>
    <property type="project" value="UniProtKB-UniRule"/>
</dbReference>
<evidence type="ECO:0000256" key="9">
    <source>
        <dbReference type="ARBA" id="ARBA00022842"/>
    </source>
</evidence>
<comment type="catalytic activity">
    <reaction evidence="11">
        <text>Endonucleolytic cleavage of RNA, removing 21 and 42 nucleotides, respectively, from the 5'- and 3'-termini of a 5S-rRNA precursor.</text>
        <dbReference type="EC" id="3.1.26.8"/>
    </reaction>
</comment>
<accession>A0A7D4BHP7</accession>
<evidence type="ECO:0000256" key="11">
    <source>
        <dbReference type="HAMAP-Rule" id="MF_01469"/>
    </source>
</evidence>
<dbReference type="NCBIfam" id="TIGR00334">
    <property type="entry name" value="5S_RNA_mat_M5"/>
    <property type="match status" value="1"/>
</dbReference>
<sequence>MRLIRQDKWIKEVIVVEGKKDVAAVQQAVKADFIETRGSAVGKDVIDQVRRAATVRGVIILTDPDVAGERIRRIISREVPGCKHAFISREDAETVEGIGVEYASVEAIRSALNNARWEIKKAGEPEITWERYLEAGLAGGAGSRQRREALAQELRIGYGNGKQLFRRLTLLRISRQEFKQALIRVGREERHG</sequence>
<dbReference type="KEGG" id="kpul:GXN76_00420"/>
<dbReference type="Pfam" id="PF13331">
    <property type="entry name" value="DUF4093"/>
    <property type="match status" value="1"/>
</dbReference>
<keyword evidence="2 11" id="KW-0690">Ribosome biogenesis</keyword>
<dbReference type="InterPro" id="IPR034141">
    <property type="entry name" value="TOPRIM_RNase_M5-like"/>
</dbReference>
<gene>
    <name evidence="11 14" type="primary">rnmV</name>
    <name evidence="14" type="ORF">GXN76_00420</name>
</gene>
<dbReference type="Pfam" id="PF01751">
    <property type="entry name" value="Toprim"/>
    <property type="match status" value="1"/>
</dbReference>
<dbReference type="InterPro" id="IPR004466">
    <property type="entry name" value="RNase_M5"/>
</dbReference>
<keyword evidence="6 11" id="KW-0699">rRNA-binding</keyword>
<evidence type="ECO:0000256" key="2">
    <source>
        <dbReference type="ARBA" id="ARBA00022517"/>
    </source>
</evidence>
<keyword evidence="5" id="KW-0479">Metal-binding</keyword>
<dbReference type="SMART" id="SM00493">
    <property type="entry name" value="TOPRIM"/>
    <property type="match status" value="1"/>
</dbReference>
<dbReference type="SUPFAM" id="SSF110455">
    <property type="entry name" value="Toprim domain"/>
    <property type="match status" value="1"/>
</dbReference>
<dbReference type="EMBL" id="CP048104">
    <property type="protein sequence ID" value="QKG83070.1"/>
    <property type="molecule type" value="Genomic_DNA"/>
</dbReference>
<reference evidence="14 15" key="1">
    <citation type="submission" date="2020-01" db="EMBL/GenBank/DDBJ databases">
        <authorList>
            <person name="Gulvik C.A."/>
            <person name="Batra D.G."/>
        </authorList>
    </citation>
    <scope>NUCLEOTIDE SEQUENCE [LARGE SCALE GENOMIC DNA]</scope>
    <source>
        <strain evidence="14 15">W9323</strain>
    </source>
</reference>
<name>A0A7D4BHP7_9BACL</name>
<evidence type="ECO:0000256" key="3">
    <source>
        <dbReference type="ARBA" id="ARBA00022552"/>
    </source>
</evidence>
<evidence type="ECO:0000256" key="4">
    <source>
        <dbReference type="ARBA" id="ARBA00022722"/>
    </source>
</evidence>
<dbReference type="InterPro" id="IPR025156">
    <property type="entry name" value="RNase_M5_C"/>
</dbReference>
<proteinExistence type="inferred from homology"/>
<dbReference type="PANTHER" id="PTHR39156:SF2">
    <property type="entry name" value="DNA PRIMASE (BACTERIAL TYPE) AND SMALL PRIMASE-LIKE PROTEINS"/>
    <property type="match status" value="1"/>
</dbReference>
<dbReference type="GO" id="GO:0019843">
    <property type="term" value="F:rRNA binding"/>
    <property type="evidence" value="ECO:0007669"/>
    <property type="project" value="UniProtKB-KW"/>
</dbReference>
<dbReference type="PANTHER" id="PTHR39156">
    <property type="entry name" value="RIBONUCLEASE M5"/>
    <property type="match status" value="1"/>
</dbReference>
<evidence type="ECO:0000313" key="15">
    <source>
        <dbReference type="Proteomes" id="UP000503088"/>
    </source>
</evidence>
<keyword evidence="1 11" id="KW-0963">Cytoplasm</keyword>